<feature type="transmembrane region" description="Helical" evidence="1">
    <location>
        <begin position="17"/>
        <end position="36"/>
    </location>
</feature>
<keyword evidence="1" id="KW-0812">Transmembrane</keyword>
<gene>
    <name evidence="2" type="ORF">D5R97_01485</name>
</gene>
<keyword evidence="1" id="KW-1133">Transmembrane helix</keyword>
<proteinExistence type="predicted"/>
<dbReference type="PANTHER" id="PTHR35337:SF1">
    <property type="entry name" value="SLR1478 PROTEIN"/>
    <property type="match status" value="1"/>
</dbReference>
<dbReference type="EMBL" id="QZAA01000053">
    <property type="protein sequence ID" value="RQD77812.1"/>
    <property type="molecule type" value="Genomic_DNA"/>
</dbReference>
<sequence length="204" mass="22843">MLNIKIFFKTLKQNNRWIILSALIFLVSFFLGYIAAEQNIEFIDELSEPYFEFLESMAQDIVEKSPGRGILLLFFNNLFASLRVIFLGIILGIPPLFGLIINGSILGVVTALLAEQNIAPLLFLTLGILPHGILELPAFLISAAFGLKLGYHFLFPIKEKTRWESLALVLKEIFSIILFITILLITAAAVEILITPLLLRPLSL</sequence>
<dbReference type="InterPro" id="IPR002798">
    <property type="entry name" value="SpoIIM-like"/>
</dbReference>
<organism evidence="2 3">
    <name type="scientific">Candidatus Syntrophonatronum acetioxidans</name>
    <dbReference type="NCBI Taxonomy" id="1795816"/>
    <lineage>
        <taxon>Bacteria</taxon>
        <taxon>Bacillati</taxon>
        <taxon>Bacillota</taxon>
        <taxon>Clostridia</taxon>
        <taxon>Eubacteriales</taxon>
        <taxon>Syntrophomonadaceae</taxon>
        <taxon>Candidatus Syntrophonatronum</taxon>
    </lineage>
</organism>
<evidence type="ECO:0000313" key="2">
    <source>
        <dbReference type="EMBL" id="RQD77812.1"/>
    </source>
</evidence>
<dbReference type="PANTHER" id="PTHR35337">
    <property type="entry name" value="SLR1478 PROTEIN"/>
    <property type="match status" value="1"/>
</dbReference>
<dbReference type="AlphaFoldDB" id="A0A424YHU1"/>
<reference evidence="2 3" key="1">
    <citation type="submission" date="2018-08" db="EMBL/GenBank/DDBJ databases">
        <title>The metabolism and importance of syntrophic acetate oxidation coupled to methane or sulfide production in haloalkaline environments.</title>
        <authorList>
            <person name="Timmers P.H.A."/>
            <person name="Vavourakis C.D."/>
            <person name="Sorokin D.Y."/>
            <person name="Sinninghe Damste J.S."/>
            <person name="Muyzer G."/>
            <person name="Stams A.J.M."/>
            <person name="Plugge C.M."/>
        </authorList>
    </citation>
    <scope>NUCLEOTIDE SEQUENCE [LARGE SCALE GENOMIC DNA]</scope>
    <source>
        <strain evidence="2">MSAO_Bac1</strain>
    </source>
</reference>
<comment type="caution">
    <text evidence="2">The sequence shown here is derived from an EMBL/GenBank/DDBJ whole genome shotgun (WGS) entry which is preliminary data.</text>
</comment>
<feature type="transmembrane region" description="Helical" evidence="1">
    <location>
        <begin position="121"/>
        <end position="145"/>
    </location>
</feature>
<evidence type="ECO:0000256" key="1">
    <source>
        <dbReference type="SAM" id="Phobius"/>
    </source>
</evidence>
<dbReference type="Proteomes" id="UP000285138">
    <property type="component" value="Unassembled WGS sequence"/>
</dbReference>
<name>A0A424YHU1_9FIRM</name>
<dbReference type="Pfam" id="PF01944">
    <property type="entry name" value="SpoIIM"/>
    <property type="match status" value="1"/>
</dbReference>
<protein>
    <submittedName>
        <fullName evidence="2">Stage II sporulation protein M</fullName>
    </submittedName>
</protein>
<keyword evidence="1" id="KW-0472">Membrane</keyword>
<evidence type="ECO:0000313" key="3">
    <source>
        <dbReference type="Proteomes" id="UP000285138"/>
    </source>
</evidence>
<feature type="transmembrane region" description="Helical" evidence="1">
    <location>
        <begin position="70"/>
        <end position="90"/>
    </location>
</feature>
<feature type="transmembrane region" description="Helical" evidence="1">
    <location>
        <begin position="173"/>
        <end position="199"/>
    </location>
</feature>
<accession>A0A424YHU1</accession>